<gene>
    <name evidence="7" type="ORF">BOVATA_030220</name>
</gene>
<dbReference type="GO" id="GO:0008270">
    <property type="term" value="F:zinc ion binding"/>
    <property type="evidence" value="ECO:0007669"/>
    <property type="project" value="UniProtKB-KW"/>
</dbReference>
<proteinExistence type="predicted"/>
<dbReference type="SUPFAM" id="SSF90229">
    <property type="entry name" value="CCCH zinc finger"/>
    <property type="match status" value="1"/>
</dbReference>
<dbReference type="Pfam" id="PF00642">
    <property type="entry name" value="zf-CCCH"/>
    <property type="match status" value="1"/>
</dbReference>
<protein>
    <submittedName>
        <fullName evidence="7">Nuclear fragile X mental retardation-interacting 1</fullName>
    </submittedName>
</protein>
<feature type="domain" description="C3H1-type" evidence="6">
    <location>
        <begin position="253"/>
        <end position="281"/>
    </location>
</feature>
<dbReference type="Gene3D" id="4.10.1000.10">
    <property type="entry name" value="Zinc finger, CCCH-type"/>
    <property type="match status" value="1"/>
</dbReference>
<evidence type="ECO:0000313" key="8">
    <source>
        <dbReference type="Proteomes" id="UP000236319"/>
    </source>
</evidence>
<sequence length="356" mass="39600">MSGYYNGMPPYGGQGMPYGGYISNGGYTAGAYYTPGTQLPYYAYYGQPVPSYGQIQPPSTRQHQPSRRGNYGGQRRPQSAGDGRPTSTRKPAAVAATSVNVACEICNLTFNNSAELADHVDGMHVHCEVEGCGYSAPVDLMSVHALKHVKNQQGEYVLESVDETRKWINNRRNRHPLNRHRDLSATEDSTLERLLRDAYRKVRRDAPTKSVLYPVISKVRPRPSALLYLSDPVKYQNLLRQSTGLYSYRASLSMGRAQCQSFKRTRTCKFGDNCNFSHNVQGGLSRDLSVTKRPPTLLHVLKNDIFKADQVLVSAIKTLVSLDFFNIPEEELCAADSTQGKRDCPLPPEEPPACQT</sequence>
<dbReference type="InterPro" id="IPR000571">
    <property type="entry name" value="Znf_CCCH"/>
</dbReference>
<evidence type="ECO:0000259" key="6">
    <source>
        <dbReference type="PROSITE" id="PS50103"/>
    </source>
</evidence>
<evidence type="ECO:0000256" key="4">
    <source>
        <dbReference type="PROSITE-ProRule" id="PRU00723"/>
    </source>
</evidence>
<keyword evidence="1 4" id="KW-0479">Metal-binding</keyword>
<dbReference type="SMART" id="SM00355">
    <property type="entry name" value="ZnF_C2H2"/>
    <property type="match status" value="2"/>
</dbReference>
<feature type="region of interest" description="Disordered" evidence="5">
    <location>
        <begin position="53"/>
        <end position="93"/>
    </location>
</feature>
<dbReference type="OrthoDB" id="273070at2759"/>
<evidence type="ECO:0000313" key="7">
    <source>
        <dbReference type="EMBL" id="GBE61529.1"/>
    </source>
</evidence>
<keyword evidence="3 4" id="KW-0862">Zinc</keyword>
<dbReference type="Proteomes" id="UP000236319">
    <property type="component" value="Unassembled WGS sequence"/>
</dbReference>
<reference evidence="7 8" key="1">
    <citation type="journal article" date="2017" name="BMC Genomics">
        <title>Whole-genome assembly of Babesia ovata and comparative genomics between closely related pathogens.</title>
        <authorList>
            <person name="Yamagishi J."/>
            <person name="Asada M."/>
            <person name="Hakimi H."/>
            <person name="Tanaka T.Q."/>
            <person name="Sugimoto C."/>
            <person name="Kawazu S."/>
        </authorList>
    </citation>
    <scope>NUCLEOTIDE SEQUENCE [LARGE SCALE GENOMIC DNA]</scope>
    <source>
        <strain evidence="7 8">Miyake</strain>
    </source>
</reference>
<evidence type="ECO:0000256" key="1">
    <source>
        <dbReference type="ARBA" id="ARBA00022723"/>
    </source>
</evidence>
<accession>A0A2H6KEZ2</accession>
<feature type="compositionally biased region" description="Polar residues" evidence="5">
    <location>
        <begin position="53"/>
        <end position="63"/>
    </location>
</feature>
<dbReference type="InterPro" id="IPR013087">
    <property type="entry name" value="Znf_C2H2_type"/>
</dbReference>
<dbReference type="PROSITE" id="PS50103">
    <property type="entry name" value="ZF_C3H1"/>
    <property type="match status" value="1"/>
</dbReference>
<dbReference type="AlphaFoldDB" id="A0A2H6KEZ2"/>
<dbReference type="PROSITE" id="PS00028">
    <property type="entry name" value="ZINC_FINGER_C2H2_1"/>
    <property type="match status" value="1"/>
</dbReference>
<keyword evidence="8" id="KW-1185">Reference proteome</keyword>
<dbReference type="VEuPathDB" id="PiroplasmaDB:BOVATA_030220"/>
<name>A0A2H6KEZ2_9APIC</name>
<comment type="caution">
    <text evidence="7">The sequence shown here is derived from an EMBL/GenBank/DDBJ whole genome shotgun (WGS) entry which is preliminary data.</text>
</comment>
<organism evidence="7 8">
    <name type="scientific">Babesia ovata</name>
    <dbReference type="NCBI Taxonomy" id="189622"/>
    <lineage>
        <taxon>Eukaryota</taxon>
        <taxon>Sar</taxon>
        <taxon>Alveolata</taxon>
        <taxon>Apicomplexa</taxon>
        <taxon>Aconoidasida</taxon>
        <taxon>Piroplasmida</taxon>
        <taxon>Babesiidae</taxon>
        <taxon>Babesia</taxon>
    </lineage>
</organism>
<dbReference type="GeneID" id="39875299"/>
<keyword evidence="2 4" id="KW-0863">Zinc-finger</keyword>
<evidence type="ECO:0000256" key="5">
    <source>
        <dbReference type="SAM" id="MobiDB-lite"/>
    </source>
</evidence>
<dbReference type="EMBL" id="BDSA01000003">
    <property type="protein sequence ID" value="GBE61529.1"/>
    <property type="molecule type" value="Genomic_DNA"/>
</dbReference>
<evidence type="ECO:0000256" key="2">
    <source>
        <dbReference type="ARBA" id="ARBA00022771"/>
    </source>
</evidence>
<dbReference type="InterPro" id="IPR036855">
    <property type="entry name" value="Znf_CCCH_sf"/>
</dbReference>
<dbReference type="RefSeq" id="XP_028867772.1">
    <property type="nucleotide sequence ID" value="XM_029011939.1"/>
</dbReference>
<feature type="zinc finger region" description="C3H1-type" evidence="4">
    <location>
        <begin position="253"/>
        <end position="281"/>
    </location>
</feature>
<evidence type="ECO:0000256" key="3">
    <source>
        <dbReference type="ARBA" id="ARBA00022833"/>
    </source>
</evidence>